<dbReference type="GO" id="GO:0008934">
    <property type="term" value="F:inositol monophosphate 1-phosphatase activity"/>
    <property type="evidence" value="ECO:0007669"/>
    <property type="project" value="TreeGrafter"/>
</dbReference>
<dbReference type="GO" id="GO:0046872">
    <property type="term" value="F:metal ion binding"/>
    <property type="evidence" value="ECO:0007669"/>
    <property type="project" value="UniProtKB-KW"/>
</dbReference>
<dbReference type="Ensembl" id="ENSBIXT00000042020.1">
    <property type="protein sequence ID" value="ENSBIXP00000025370.1"/>
    <property type="gene ID" value="ENSBIXG00000027467.1"/>
</dbReference>
<dbReference type="GO" id="GO:0006020">
    <property type="term" value="P:inositol metabolic process"/>
    <property type="evidence" value="ECO:0007669"/>
    <property type="project" value="TreeGrafter"/>
</dbReference>
<keyword evidence="3" id="KW-0479">Metal-binding</keyword>
<dbReference type="SUPFAM" id="SSF56655">
    <property type="entry name" value="Carbohydrate phosphatase"/>
    <property type="match status" value="1"/>
</dbReference>
<dbReference type="Pfam" id="PF00459">
    <property type="entry name" value="Inositol_P"/>
    <property type="match status" value="1"/>
</dbReference>
<comment type="similarity">
    <text evidence="1">Belongs to the inositol monophosphatase superfamily.</text>
</comment>
<feature type="binding site" evidence="3">
    <location>
        <position position="98"/>
    </location>
    <ligand>
        <name>Mg(2+)</name>
        <dbReference type="ChEBI" id="CHEBI:18420"/>
        <label>1</label>
        <note>catalytic</note>
    </ligand>
</feature>
<dbReference type="Gene3D" id="3.30.540.10">
    <property type="entry name" value="Fructose-1,6-Bisphosphatase, subunit A, domain 1"/>
    <property type="match status" value="1"/>
</dbReference>
<organism evidence="4 5">
    <name type="scientific">Bos indicus x Bos taurus</name>
    <name type="common">Hybrid cattle</name>
    <dbReference type="NCBI Taxonomy" id="30522"/>
    <lineage>
        <taxon>Eukaryota</taxon>
        <taxon>Metazoa</taxon>
        <taxon>Chordata</taxon>
        <taxon>Craniata</taxon>
        <taxon>Vertebrata</taxon>
        <taxon>Euteleostomi</taxon>
        <taxon>Mammalia</taxon>
        <taxon>Eutheria</taxon>
        <taxon>Laurasiatheria</taxon>
        <taxon>Artiodactyla</taxon>
        <taxon>Ruminantia</taxon>
        <taxon>Pecora</taxon>
        <taxon>Bovidae</taxon>
        <taxon>Bovinae</taxon>
        <taxon>Bos</taxon>
    </lineage>
</organism>
<sequence>SSPSGRDMADSWHECIGYAVTLASQAGEVVHEALRNETNAMIKSSPVDLVTRLTQTYTDHKVEKMLTSSIKEKYLWLSHLWQLGKKGVLTDNPTWIIDPTDGTTNFELINSVLESCLS</sequence>
<evidence type="ECO:0000256" key="3">
    <source>
        <dbReference type="PIRSR" id="PIRSR600760-2"/>
    </source>
</evidence>
<dbReference type="OMA" id="FVHRYVL"/>
<proteinExistence type="inferred from homology"/>
<reference evidence="4" key="2">
    <citation type="submission" date="2025-08" db="UniProtKB">
        <authorList>
            <consortium name="Ensembl"/>
        </authorList>
    </citation>
    <scope>IDENTIFICATION</scope>
</reference>
<reference evidence="4" key="3">
    <citation type="submission" date="2025-09" db="UniProtKB">
        <authorList>
            <consortium name="Ensembl"/>
        </authorList>
    </citation>
    <scope>IDENTIFICATION</scope>
</reference>
<feature type="binding site" evidence="3">
    <location>
        <position position="101"/>
    </location>
    <ligand>
        <name>Mg(2+)</name>
        <dbReference type="ChEBI" id="CHEBI:18420"/>
        <label>1</label>
        <note>catalytic</note>
    </ligand>
</feature>
<comment type="cofactor">
    <cofactor evidence="3">
        <name>Mg(2+)</name>
        <dbReference type="ChEBI" id="CHEBI:18420"/>
    </cofactor>
</comment>
<name>A0A4W2DGU8_BOBOX</name>
<evidence type="ECO:0000256" key="1">
    <source>
        <dbReference type="ARBA" id="ARBA00009759"/>
    </source>
</evidence>
<dbReference type="InterPro" id="IPR000760">
    <property type="entry name" value="Inositol_monophosphatase-like"/>
</dbReference>
<dbReference type="AlphaFoldDB" id="A0A4W2DGU8"/>
<dbReference type="STRING" id="30522.A0A4W2DGU8"/>
<keyword evidence="5" id="KW-1185">Reference proteome</keyword>
<evidence type="ECO:0000256" key="2">
    <source>
        <dbReference type="ARBA" id="ARBA00041882"/>
    </source>
</evidence>
<evidence type="ECO:0000313" key="4">
    <source>
        <dbReference type="Ensembl" id="ENSBIXP00000025370.1"/>
    </source>
</evidence>
<dbReference type="GO" id="GO:0007165">
    <property type="term" value="P:signal transduction"/>
    <property type="evidence" value="ECO:0007669"/>
    <property type="project" value="TreeGrafter"/>
</dbReference>
<accession>A0A4W2DGU8</accession>
<protein>
    <recommendedName>
        <fullName evidence="2">Lithium-sensitive myo-inositol monophosphatase A1</fullName>
    </recommendedName>
</protein>
<dbReference type="Proteomes" id="UP000314981">
    <property type="component" value="Chromosome 3"/>
</dbReference>
<evidence type="ECO:0000313" key="5">
    <source>
        <dbReference type="Proteomes" id="UP000314981"/>
    </source>
</evidence>
<dbReference type="PANTHER" id="PTHR20854">
    <property type="entry name" value="INOSITOL MONOPHOSPHATASE"/>
    <property type="match status" value="1"/>
</dbReference>
<dbReference type="PANTHER" id="PTHR20854:SF26">
    <property type="entry name" value="INOSITOL MONOPHOSPHATASE 1"/>
    <property type="match status" value="1"/>
</dbReference>
<reference evidence="4 5" key="1">
    <citation type="submission" date="2018-11" db="EMBL/GenBank/DDBJ databases">
        <title>Haplotype-resolved cattle genomes.</title>
        <authorList>
            <person name="Low W.Y."/>
            <person name="Tearle R."/>
            <person name="Bickhart D.M."/>
            <person name="Rosen B.D."/>
            <person name="Koren S."/>
            <person name="Rhie A."/>
            <person name="Hiendleder S."/>
            <person name="Phillippy A.M."/>
            <person name="Smith T.P.L."/>
            <person name="Williams J.L."/>
        </authorList>
    </citation>
    <scope>NUCLEOTIDE SEQUENCE [LARGE SCALE GENOMIC DNA]</scope>
</reference>
<keyword evidence="3" id="KW-0460">Magnesium</keyword>